<comment type="caution">
    <text evidence="1">The sequence shown here is derived from an EMBL/GenBank/DDBJ whole genome shotgun (WGS) entry which is preliminary data.</text>
</comment>
<sequence length="69" mass="7809">MKHFIVVLLVVFITGCQGRTDPIQLKPITLSEVYPGSILEVDRIELLDGSTGERKAIEDKQMILHFLRS</sequence>
<dbReference type="EMBL" id="MBTG01000014">
    <property type="protein sequence ID" value="OPH56950.1"/>
    <property type="molecule type" value="Genomic_DNA"/>
</dbReference>
<evidence type="ECO:0000313" key="2">
    <source>
        <dbReference type="Proteomes" id="UP000190626"/>
    </source>
</evidence>
<proteinExistence type="predicted"/>
<keyword evidence="2" id="KW-1185">Reference proteome</keyword>
<dbReference type="Proteomes" id="UP000190626">
    <property type="component" value="Unassembled WGS sequence"/>
</dbReference>
<reference evidence="2" key="1">
    <citation type="submission" date="2016-07" db="EMBL/GenBank/DDBJ databases">
        <authorList>
            <person name="Florea S."/>
            <person name="Webb J.S."/>
            <person name="Jaromczyk J."/>
            <person name="Schardl C.L."/>
        </authorList>
    </citation>
    <scope>NUCLEOTIDE SEQUENCE [LARGE SCALE GENOMIC DNA]</scope>
    <source>
        <strain evidence="2">CY1</strain>
    </source>
</reference>
<name>A0A1V4HIU0_9BACL</name>
<dbReference type="OrthoDB" id="2868629at2"/>
<dbReference type="RefSeq" id="WP_079413940.1">
    <property type="nucleotide sequence ID" value="NZ_MBTG01000014.1"/>
</dbReference>
<evidence type="ECO:0000313" key="1">
    <source>
        <dbReference type="EMBL" id="OPH56950.1"/>
    </source>
</evidence>
<gene>
    <name evidence="1" type="ORF">BC351_26420</name>
</gene>
<protein>
    <submittedName>
        <fullName evidence="1">Uncharacterized protein</fullName>
    </submittedName>
</protein>
<dbReference type="PROSITE" id="PS51257">
    <property type="entry name" value="PROKAR_LIPOPROTEIN"/>
    <property type="match status" value="1"/>
</dbReference>
<organism evidence="1 2">
    <name type="scientific">Paenibacillus ferrarius</name>
    <dbReference type="NCBI Taxonomy" id="1469647"/>
    <lineage>
        <taxon>Bacteria</taxon>
        <taxon>Bacillati</taxon>
        <taxon>Bacillota</taxon>
        <taxon>Bacilli</taxon>
        <taxon>Bacillales</taxon>
        <taxon>Paenibacillaceae</taxon>
        <taxon>Paenibacillus</taxon>
    </lineage>
</organism>
<accession>A0A1V4HIU0</accession>
<dbReference type="AlphaFoldDB" id="A0A1V4HIU0"/>